<dbReference type="Proteomes" id="UP000625711">
    <property type="component" value="Unassembled WGS sequence"/>
</dbReference>
<evidence type="ECO:0000313" key="1">
    <source>
        <dbReference type="EMBL" id="KAF7266215.1"/>
    </source>
</evidence>
<evidence type="ECO:0000313" key="2">
    <source>
        <dbReference type="Proteomes" id="UP000625711"/>
    </source>
</evidence>
<dbReference type="EMBL" id="JAACXV010014557">
    <property type="protein sequence ID" value="KAF7266215.1"/>
    <property type="molecule type" value="Genomic_DNA"/>
</dbReference>
<protein>
    <submittedName>
        <fullName evidence="1">Uncharacterized protein</fullName>
    </submittedName>
</protein>
<gene>
    <name evidence="1" type="ORF">GWI33_020438</name>
</gene>
<accession>A0A834HWF6</accession>
<organism evidence="1 2">
    <name type="scientific">Rhynchophorus ferrugineus</name>
    <name type="common">Red palm weevil</name>
    <name type="synonym">Curculio ferrugineus</name>
    <dbReference type="NCBI Taxonomy" id="354439"/>
    <lineage>
        <taxon>Eukaryota</taxon>
        <taxon>Metazoa</taxon>
        <taxon>Ecdysozoa</taxon>
        <taxon>Arthropoda</taxon>
        <taxon>Hexapoda</taxon>
        <taxon>Insecta</taxon>
        <taxon>Pterygota</taxon>
        <taxon>Neoptera</taxon>
        <taxon>Endopterygota</taxon>
        <taxon>Coleoptera</taxon>
        <taxon>Polyphaga</taxon>
        <taxon>Cucujiformia</taxon>
        <taxon>Curculionidae</taxon>
        <taxon>Dryophthorinae</taxon>
        <taxon>Rhynchophorus</taxon>
    </lineage>
</organism>
<dbReference type="AlphaFoldDB" id="A0A834HWF6"/>
<reference evidence="1" key="1">
    <citation type="submission" date="2020-08" db="EMBL/GenBank/DDBJ databases">
        <title>Genome sequencing and assembly of the red palm weevil Rhynchophorus ferrugineus.</title>
        <authorList>
            <person name="Dias G.B."/>
            <person name="Bergman C.M."/>
            <person name="Manee M."/>
        </authorList>
    </citation>
    <scope>NUCLEOTIDE SEQUENCE</scope>
    <source>
        <strain evidence="1">AA-2017</strain>
        <tissue evidence="1">Whole larva</tissue>
    </source>
</reference>
<comment type="caution">
    <text evidence="1">The sequence shown here is derived from an EMBL/GenBank/DDBJ whole genome shotgun (WGS) entry which is preliminary data.</text>
</comment>
<proteinExistence type="predicted"/>
<keyword evidence="2" id="KW-1185">Reference proteome</keyword>
<name>A0A834HWF6_RHYFE</name>
<sequence length="119" mass="13424">MCSHFLFVPNDSIIDSILIRASMSSAVLTSMTFTAKRAIIVRFPGRISCAPKRNQGAARKIMMEAKSFFRGTFNSELCRIPFFLDPFLEMSKIFMGFPTNYILGLMAIGSLSNEKPHKY</sequence>